<feature type="region of interest" description="Disordered" evidence="1">
    <location>
        <begin position="295"/>
        <end position="317"/>
    </location>
</feature>
<feature type="compositionally biased region" description="Polar residues" evidence="1">
    <location>
        <begin position="925"/>
        <end position="935"/>
    </location>
</feature>
<feature type="region of interest" description="Disordered" evidence="1">
    <location>
        <begin position="876"/>
        <end position="895"/>
    </location>
</feature>
<feature type="region of interest" description="Disordered" evidence="1">
    <location>
        <begin position="916"/>
        <end position="1000"/>
    </location>
</feature>
<protein>
    <recommendedName>
        <fullName evidence="3">C2 domain-containing protein</fullName>
    </recommendedName>
</protein>
<feature type="compositionally biased region" description="Low complexity" evidence="1">
    <location>
        <begin position="1098"/>
        <end position="1116"/>
    </location>
</feature>
<feature type="compositionally biased region" description="Pro residues" evidence="1">
    <location>
        <begin position="1269"/>
        <end position="1284"/>
    </location>
</feature>
<feature type="region of interest" description="Disordered" evidence="1">
    <location>
        <begin position="1"/>
        <end position="274"/>
    </location>
</feature>
<evidence type="ECO:0000313" key="2">
    <source>
        <dbReference type="EMBL" id="CEM45083.1"/>
    </source>
</evidence>
<proteinExistence type="predicted"/>
<sequence length="1524" mass="163905">MQPRGHPQVLSTRRLAQSDRASHQAPASRGAAPLSSSKVSLPPRESLIVSVRRNDATSVPPSNTRHAAQSQPQPAKKGHKINVTVSRSPPRSPSRQQQQQPSRQLGVEGNYGERGRGGLPSSALTTPEIRDRFVSPNAVTVAVPSPPPPAQNAYPPSPAPTTPTFHSQNEQPAPLHPALSSDAYFPSQCPLMPPSEPPARPRRSCLSLSERSAHHPPYAPPPPPPVRGSVPPPPASSASAVFQSISGSQRGRPASPMHPKHWRNPPAAAPPADTVISLMDSPTINAGVREACVLEPDTALRSPPSPRSPRRPSPRRSFEMAVGAEGEAMAESPVSRHRMMDTRDDPPYRYAHSLYPHANDVTVTLPHTPEHPTMYGWPSENRSPSPAPVLRVPVVSSSPSVLYPDGTPIFIPPPRRPTSPRNKAALRVPTVITQHDRPPSPRPSHQARSPLAAWPSAQTQSPPKETTITARISANVPPAVPSARRCPGASLASPPPTYRVLTPPVQSARLQAPQPSHITYAPGYQITPRQVSYALPPPTYQYASPPLAAGTTYQGLPALTTRLDGQTVLGPGHPAAYLLDVFLSTNSRRMADTCRRLKRAALAEAFEELAFHARVSEFRDRHGRRMASLSKALESAELRAERAEQLVASRHAQKRREWFALGMASSAVSRLDADFADQMASTRRHYGERVTELRGNMRRLMGEAGAMQGSVRLDRSARRMGRVAKWEALTRWRDFSDRNSEKMRDVRAAVERYLGPVLKRGPDGQVEPGQPPSGFPEGSWQLRLFDQTCGALKSEEKLQALVRVLNGLKLRKQRGALDARKKRELGASSIASTLRTASQRNLLAALLHLQHFAWAIRDLLNPSGWRGGVASEHLQPASGRRAGSISNLSPGVTGEAVQRHVTGTGEVFRSGLTITPDVPILGKNTGEQADGSSGQLDLPNRRDSPSPPPVTSETPSKAARAFKLHGASSESGRQPQSPPPEGAGGYVSPLADPLGGTLLMMHPSREDRETTPNARGLTGQPVTEDIAAAHARAAISPATVVQSASFPPQFFPQQHQNPNNNQFVQTGGGVPLSVARHPELYMSPGKHFDKSPIVKSVSHASSHSPPPTTTGLLSPAYHSPNRTHPASFLPLPAASPQSIVIHPSIDPRTGMLTVTAHPSRAPPPPPVSQYERDDADTAGAPDAFARLTNWPGRPPMDPHANSIPPRNAPNQNTSLPSPYQTTAQKPDGGYSAHAPSTAQIPTITLNAPPAPPPRNEAAQVPTYQRQEPPTAPPPRQEPPPPQPPMQKSSEETATRSLPPQLALSQEELQRLAPRVALLFELWGTSAAGDACILLGEVWVTLAGVQKHFIRGTPAGLPRLLHMLIKAPEANTITAGDGRKETAMSLFPPHPALSGRLPLQGGELAVEINWVELTPRQRMSFKLLRAYSSQKKDAPSSGEAHAGAAQQPPPHVKNISVNVWAQRRGGPGGPVGPFEQVFASRAGGEMVWTSDGSGGGRYESTLPAWDETFEVEFECVKQGGQEGGK</sequence>
<feature type="region of interest" description="Disordered" evidence="1">
    <location>
        <begin position="759"/>
        <end position="778"/>
    </location>
</feature>
<feature type="region of interest" description="Disordered" evidence="1">
    <location>
        <begin position="1431"/>
        <end position="1451"/>
    </location>
</feature>
<feature type="compositionally biased region" description="Low complexity" evidence="1">
    <location>
        <begin position="86"/>
        <end position="104"/>
    </location>
</feature>
<feature type="compositionally biased region" description="Polar residues" evidence="1">
    <location>
        <begin position="56"/>
        <end position="73"/>
    </location>
</feature>
<evidence type="ECO:0008006" key="3">
    <source>
        <dbReference type="Google" id="ProtNLM"/>
    </source>
</evidence>
<feature type="compositionally biased region" description="Polar residues" evidence="1">
    <location>
        <begin position="1208"/>
        <end position="1224"/>
    </location>
</feature>
<feature type="compositionally biased region" description="Pro residues" evidence="1">
    <location>
        <begin position="144"/>
        <end position="161"/>
    </location>
</feature>
<feature type="compositionally biased region" description="Pro residues" evidence="1">
    <location>
        <begin position="217"/>
        <end position="235"/>
    </location>
</feature>
<name>A0A0G4HLS7_9ALVE</name>
<reference evidence="2" key="1">
    <citation type="submission" date="2014-11" db="EMBL/GenBank/DDBJ databases">
        <authorList>
            <person name="Otto D Thomas"/>
            <person name="Naeem Raeece"/>
        </authorList>
    </citation>
    <scope>NUCLEOTIDE SEQUENCE</scope>
</reference>
<feature type="compositionally biased region" description="Low complexity" evidence="1">
    <location>
        <begin position="134"/>
        <end position="143"/>
    </location>
</feature>
<feature type="compositionally biased region" description="Polar residues" evidence="1">
    <location>
        <begin position="1234"/>
        <end position="1245"/>
    </location>
</feature>
<feature type="region of interest" description="Disordered" evidence="1">
    <location>
        <begin position="431"/>
        <end position="464"/>
    </location>
</feature>
<dbReference type="VEuPathDB" id="CryptoDB:Cvel_7391"/>
<feature type="region of interest" description="Disordered" evidence="1">
    <location>
        <begin position="1095"/>
        <end position="1131"/>
    </location>
</feature>
<organism evidence="2">
    <name type="scientific">Chromera velia CCMP2878</name>
    <dbReference type="NCBI Taxonomy" id="1169474"/>
    <lineage>
        <taxon>Eukaryota</taxon>
        <taxon>Sar</taxon>
        <taxon>Alveolata</taxon>
        <taxon>Colpodellida</taxon>
        <taxon>Chromeraceae</taxon>
        <taxon>Chromera</taxon>
    </lineage>
</organism>
<evidence type="ECO:0000256" key="1">
    <source>
        <dbReference type="SAM" id="MobiDB-lite"/>
    </source>
</evidence>
<feature type="region of interest" description="Disordered" evidence="1">
    <location>
        <begin position="1149"/>
        <end position="1297"/>
    </location>
</feature>
<accession>A0A0G4HLS7</accession>
<gene>
    <name evidence="2" type="ORF">Cvel_7391</name>
</gene>
<dbReference type="EMBL" id="CDMZ01003096">
    <property type="protein sequence ID" value="CEM45083.1"/>
    <property type="molecule type" value="Genomic_DNA"/>
</dbReference>